<feature type="transmembrane region" description="Helical" evidence="1">
    <location>
        <begin position="103"/>
        <end position="122"/>
    </location>
</feature>
<comment type="caution">
    <text evidence="2">The sequence shown here is derived from an EMBL/GenBank/DDBJ whole genome shotgun (WGS) entry which is preliminary data.</text>
</comment>
<dbReference type="EMBL" id="JACSNX010000002">
    <property type="protein sequence ID" value="MBM6850332.1"/>
    <property type="molecule type" value="Genomic_DNA"/>
</dbReference>
<reference evidence="2 3" key="1">
    <citation type="journal article" date="2021" name="Sci. Rep.">
        <title>The distribution of antibiotic resistance genes in chicken gut microbiota commensals.</title>
        <authorList>
            <person name="Juricova H."/>
            <person name="Matiasovicova J."/>
            <person name="Kubasova T."/>
            <person name="Cejkova D."/>
            <person name="Rychlik I."/>
        </authorList>
    </citation>
    <scope>NUCLEOTIDE SEQUENCE [LARGE SCALE GENOMIC DNA]</scope>
    <source>
        <strain evidence="2 3">An411</strain>
    </source>
</reference>
<dbReference type="RefSeq" id="WP_204802229.1">
    <property type="nucleotide sequence ID" value="NZ_JACSNS010000009.1"/>
</dbReference>
<keyword evidence="1" id="KW-0472">Membrane</keyword>
<proteinExistence type="predicted"/>
<keyword evidence="3" id="KW-1185">Reference proteome</keyword>
<evidence type="ECO:0000313" key="3">
    <source>
        <dbReference type="Proteomes" id="UP000719500"/>
    </source>
</evidence>
<evidence type="ECO:0000313" key="2">
    <source>
        <dbReference type="EMBL" id="MBM6850332.1"/>
    </source>
</evidence>
<dbReference type="InterPro" id="IPR010540">
    <property type="entry name" value="CmpB_TMEM229"/>
</dbReference>
<organism evidence="2 3">
    <name type="scientific">Oscillibacter valericigenes</name>
    <dbReference type="NCBI Taxonomy" id="351091"/>
    <lineage>
        <taxon>Bacteria</taxon>
        <taxon>Bacillati</taxon>
        <taxon>Bacillota</taxon>
        <taxon>Clostridia</taxon>
        <taxon>Eubacteriales</taxon>
        <taxon>Oscillospiraceae</taxon>
        <taxon>Oscillibacter</taxon>
    </lineage>
</organism>
<protein>
    <recommendedName>
        <fullName evidence="4">Hydrolase</fullName>
    </recommendedName>
</protein>
<dbReference type="Pfam" id="PF06541">
    <property type="entry name" value="ABC_trans_CmpB"/>
    <property type="match status" value="1"/>
</dbReference>
<accession>A0ABS2FTY0</accession>
<keyword evidence="1" id="KW-1133">Transmembrane helix</keyword>
<keyword evidence="1" id="KW-0812">Transmembrane</keyword>
<feature type="transmembrane region" description="Helical" evidence="1">
    <location>
        <begin position="59"/>
        <end position="83"/>
    </location>
</feature>
<evidence type="ECO:0008006" key="4">
    <source>
        <dbReference type="Google" id="ProtNLM"/>
    </source>
</evidence>
<evidence type="ECO:0000256" key="1">
    <source>
        <dbReference type="SAM" id="Phobius"/>
    </source>
</evidence>
<gene>
    <name evidence="2" type="ORF">H9X91_02615</name>
</gene>
<feature type="transmembrane region" description="Helical" evidence="1">
    <location>
        <begin position="7"/>
        <end position="25"/>
    </location>
</feature>
<sequence>MKRWQKALILSLMGGDLYCMVELIWRGHTHWSMFLLAAVLSLPLDLANEHMAWERPLWLQALMGGGVITLAELGAGLILNVWLKLDIWDYSRLPGNLWGQVCLKYALLWVVLAGTAIVLFDWMRHWLFHEERPHYRWI</sequence>
<name>A0ABS2FTY0_9FIRM</name>
<dbReference type="Proteomes" id="UP000719500">
    <property type="component" value="Unassembled WGS sequence"/>
</dbReference>